<gene>
    <name evidence="1" type="ORF">CBYS24578_00011208</name>
</gene>
<comment type="caution">
    <text evidence="1">The sequence shown here is derived from an EMBL/GenBank/DDBJ whole genome shotgun (WGS) entry which is preliminary data.</text>
</comment>
<evidence type="ECO:0000313" key="2">
    <source>
        <dbReference type="Proteomes" id="UP000754883"/>
    </source>
</evidence>
<evidence type="ECO:0000313" key="1">
    <source>
        <dbReference type="EMBL" id="CAG9982933.1"/>
    </source>
</evidence>
<accession>A0A9N9U6J5</accession>
<dbReference type="Proteomes" id="UP000754883">
    <property type="component" value="Unassembled WGS sequence"/>
</dbReference>
<reference evidence="1 2" key="2">
    <citation type="submission" date="2021-10" db="EMBL/GenBank/DDBJ databases">
        <authorList>
            <person name="Piombo E."/>
        </authorList>
    </citation>
    <scope>NUCLEOTIDE SEQUENCE [LARGE SCALE GENOMIC DNA]</scope>
</reference>
<dbReference type="OrthoDB" id="5418574at2759"/>
<keyword evidence="2" id="KW-1185">Reference proteome</keyword>
<organism evidence="1 2">
    <name type="scientific">Clonostachys byssicola</name>
    <dbReference type="NCBI Taxonomy" id="160290"/>
    <lineage>
        <taxon>Eukaryota</taxon>
        <taxon>Fungi</taxon>
        <taxon>Dikarya</taxon>
        <taxon>Ascomycota</taxon>
        <taxon>Pezizomycotina</taxon>
        <taxon>Sordariomycetes</taxon>
        <taxon>Hypocreomycetidae</taxon>
        <taxon>Hypocreales</taxon>
        <taxon>Bionectriaceae</taxon>
        <taxon>Clonostachys</taxon>
    </lineage>
</organism>
<protein>
    <submittedName>
        <fullName evidence="1">Uncharacterized protein</fullName>
    </submittedName>
</protein>
<dbReference type="EMBL" id="CABFNO020001350">
    <property type="protein sequence ID" value="CAG9982933.1"/>
    <property type="molecule type" value="Genomic_DNA"/>
</dbReference>
<dbReference type="AlphaFoldDB" id="A0A9N9U6J5"/>
<proteinExistence type="predicted"/>
<name>A0A9N9U6J5_9HYPO</name>
<reference evidence="2" key="1">
    <citation type="submission" date="2019-06" db="EMBL/GenBank/DDBJ databases">
        <authorList>
            <person name="Broberg M."/>
        </authorList>
    </citation>
    <scope>NUCLEOTIDE SEQUENCE [LARGE SCALE GENOMIC DNA]</scope>
</reference>
<sequence>MKSTISSWNGCLYFEALRLDTYPGLETKYLIAKQSVDDGGNLLMKGQYRALNLFEYLFNKFVFGDISFYVSSQTTNIQSRQACDIVIECETPDGAWKILCFAKRAVNGTETLVTAIEGQALGYCKDFLTANPGIDKGLACTIIGGSIRCWTYSQGDEDLLGFWDSQFRDSYRYYLDIGDDANIARLNHAFNLIKSIAEFHRSR</sequence>